<dbReference type="SMART" id="SM00448">
    <property type="entry name" value="REC"/>
    <property type="match status" value="1"/>
</dbReference>
<geneLocation type="plasmid" evidence="6">
    <name>unnamed4</name>
</geneLocation>
<evidence type="ECO:0000259" key="5">
    <source>
        <dbReference type="PROSITE" id="PS50110"/>
    </source>
</evidence>
<gene>
    <name evidence="6" type="ORF">BB934_43050</name>
</gene>
<dbReference type="RefSeq" id="WP_099515822.1">
    <property type="nucleotide sequence ID" value="NZ_CP016620.1"/>
</dbReference>
<evidence type="ECO:0000256" key="1">
    <source>
        <dbReference type="ARBA" id="ARBA00022553"/>
    </source>
</evidence>
<dbReference type="Gene3D" id="3.40.50.2300">
    <property type="match status" value="1"/>
</dbReference>
<dbReference type="AlphaFoldDB" id="A0A1B2EYI0"/>
<evidence type="ECO:0000256" key="2">
    <source>
        <dbReference type="ARBA" id="ARBA00023015"/>
    </source>
</evidence>
<keyword evidence="1 4" id="KW-0597">Phosphoprotein</keyword>
<keyword evidence="3" id="KW-0804">Transcription</keyword>
<dbReference type="InterPro" id="IPR001789">
    <property type="entry name" value="Sig_transdc_resp-reg_receiver"/>
</dbReference>
<dbReference type="PANTHER" id="PTHR44591">
    <property type="entry name" value="STRESS RESPONSE REGULATOR PROTEIN 1"/>
    <property type="match status" value="1"/>
</dbReference>
<keyword evidence="6" id="KW-0614">Plasmid</keyword>
<evidence type="ECO:0000256" key="4">
    <source>
        <dbReference type="PROSITE-ProRule" id="PRU00169"/>
    </source>
</evidence>
<feature type="domain" description="Response regulatory" evidence="5">
    <location>
        <begin position="8"/>
        <end position="118"/>
    </location>
</feature>
<reference evidence="6" key="1">
    <citation type="submission" date="2016-07" db="EMBL/GenBank/DDBJ databases">
        <title>Microvirga ossetica sp. nov. a new species of rhizobia isolated from root nodules of the legume species Vicia alpestris Steven originated from North Ossetia region in the Caucasus.</title>
        <authorList>
            <person name="Safronova V.I."/>
            <person name="Kuznetsova I.G."/>
            <person name="Sazanova A.L."/>
            <person name="Belimov A."/>
            <person name="Andronov E."/>
            <person name="Osledkin Y.S."/>
            <person name="Onishchuk O.P."/>
            <person name="Kurchak O.N."/>
            <person name="Shaposhnikov A.I."/>
            <person name="Willems A."/>
            <person name="Tikhonovich I.A."/>
        </authorList>
    </citation>
    <scope>NUCLEOTIDE SEQUENCE [LARGE SCALE GENOMIC DNA]</scope>
    <source>
        <strain evidence="6">V5/3M</strain>
        <plasmid evidence="6">unnamed4</plasmid>
    </source>
</reference>
<dbReference type="Pfam" id="PF00072">
    <property type="entry name" value="Response_reg"/>
    <property type="match status" value="1"/>
</dbReference>
<organism evidence="6">
    <name type="scientific">Microvirga ossetica</name>
    <dbReference type="NCBI Taxonomy" id="1882682"/>
    <lineage>
        <taxon>Bacteria</taxon>
        <taxon>Pseudomonadati</taxon>
        <taxon>Pseudomonadota</taxon>
        <taxon>Alphaproteobacteria</taxon>
        <taxon>Hyphomicrobiales</taxon>
        <taxon>Methylobacteriaceae</taxon>
        <taxon>Microvirga</taxon>
    </lineage>
</organism>
<keyword evidence="2" id="KW-0805">Transcription regulation</keyword>
<dbReference type="OrthoDB" id="582170at2"/>
<sequence length="122" mass="13263">MASGSPQRVLLVEDEPAIIELITEMLEDLSFKVAATASRLDDAIALAREIDVELAILDVRLQGQQSEPVARILQARDIPFIFATGYRTSEIDQEFQAVPALPKPFQTADLAGAIKSALKRGS</sequence>
<dbReference type="PROSITE" id="PS50110">
    <property type="entry name" value="RESPONSE_REGULATORY"/>
    <property type="match status" value="1"/>
</dbReference>
<dbReference type="KEGG" id="moc:BB934_43050"/>
<protein>
    <recommendedName>
        <fullName evidence="5">Response regulatory domain-containing protein</fullName>
    </recommendedName>
</protein>
<feature type="modified residue" description="4-aspartylphosphate" evidence="4">
    <location>
        <position position="58"/>
    </location>
</feature>
<dbReference type="EMBL" id="CP016620">
    <property type="protein sequence ID" value="ANY84998.1"/>
    <property type="molecule type" value="Genomic_DNA"/>
</dbReference>
<proteinExistence type="predicted"/>
<dbReference type="PANTHER" id="PTHR44591:SF3">
    <property type="entry name" value="RESPONSE REGULATORY DOMAIN-CONTAINING PROTEIN"/>
    <property type="match status" value="1"/>
</dbReference>
<dbReference type="SUPFAM" id="SSF52172">
    <property type="entry name" value="CheY-like"/>
    <property type="match status" value="1"/>
</dbReference>
<dbReference type="GO" id="GO:0000160">
    <property type="term" value="P:phosphorelay signal transduction system"/>
    <property type="evidence" value="ECO:0007669"/>
    <property type="project" value="InterPro"/>
</dbReference>
<dbReference type="InterPro" id="IPR011006">
    <property type="entry name" value="CheY-like_superfamily"/>
</dbReference>
<evidence type="ECO:0000256" key="3">
    <source>
        <dbReference type="ARBA" id="ARBA00023163"/>
    </source>
</evidence>
<evidence type="ECO:0000313" key="6">
    <source>
        <dbReference type="EMBL" id="ANY84998.1"/>
    </source>
</evidence>
<name>A0A1B2EYI0_9HYPH</name>
<dbReference type="InterPro" id="IPR050595">
    <property type="entry name" value="Bact_response_regulator"/>
</dbReference>
<accession>A0A1B2EYI0</accession>